<comment type="caution">
    <text evidence="1">The sequence shown here is derived from an EMBL/GenBank/DDBJ whole genome shotgun (WGS) entry which is preliminary data.</text>
</comment>
<evidence type="ECO:0000313" key="2">
    <source>
        <dbReference type="Proteomes" id="UP000256269"/>
    </source>
</evidence>
<dbReference type="OrthoDB" id="3634076at2"/>
<dbReference type="Proteomes" id="UP000256269">
    <property type="component" value="Unassembled WGS sequence"/>
</dbReference>
<dbReference type="EMBL" id="QUNO01000012">
    <property type="protein sequence ID" value="REH41090.1"/>
    <property type="molecule type" value="Genomic_DNA"/>
</dbReference>
<proteinExistence type="predicted"/>
<gene>
    <name evidence="1" type="ORF">BCF44_112172</name>
</gene>
<keyword evidence="2" id="KW-1185">Reference proteome</keyword>
<dbReference type="RefSeq" id="WP_147328716.1">
    <property type="nucleotide sequence ID" value="NZ_CP144375.1"/>
</dbReference>
<organism evidence="1 2">
    <name type="scientific">Kutzneria buriramensis</name>
    <dbReference type="NCBI Taxonomy" id="1045776"/>
    <lineage>
        <taxon>Bacteria</taxon>
        <taxon>Bacillati</taxon>
        <taxon>Actinomycetota</taxon>
        <taxon>Actinomycetes</taxon>
        <taxon>Pseudonocardiales</taxon>
        <taxon>Pseudonocardiaceae</taxon>
        <taxon>Kutzneria</taxon>
    </lineage>
</organism>
<evidence type="ECO:0000313" key="1">
    <source>
        <dbReference type="EMBL" id="REH41090.1"/>
    </source>
</evidence>
<accession>A0A3E0HBZ1</accession>
<reference evidence="1 2" key="1">
    <citation type="submission" date="2018-08" db="EMBL/GenBank/DDBJ databases">
        <title>Genomic Encyclopedia of Archaeal and Bacterial Type Strains, Phase II (KMG-II): from individual species to whole genera.</title>
        <authorList>
            <person name="Goeker M."/>
        </authorList>
    </citation>
    <scope>NUCLEOTIDE SEQUENCE [LARGE SCALE GENOMIC DNA]</scope>
    <source>
        <strain evidence="1 2">DSM 45791</strain>
    </source>
</reference>
<sequence>MSDDELLSRVDAGASYMEILEYLRTRGPRPLTPIGLLSIFHKELGISFIKARTMFEYFDPQLRPIVDTALINERGRLLLLERRS</sequence>
<name>A0A3E0HBZ1_9PSEU</name>
<protein>
    <submittedName>
        <fullName evidence="1">Uncharacterized protein</fullName>
    </submittedName>
</protein>
<dbReference type="AlphaFoldDB" id="A0A3E0HBZ1"/>